<name>A0AAV6SJV8_SOLSE</name>
<dbReference type="PANTHER" id="PTHR34648:SF7">
    <property type="entry name" value="SI:CH211-132B12.7"/>
    <property type="match status" value="1"/>
</dbReference>
<proteinExistence type="predicted"/>
<dbReference type="EMBL" id="JAGKHQ010000005">
    <property type="protein sequence ID" value="KAG7516777.1"/>
    <property type="molecule type" value="Genomic_DNA"/>
</dbReference>
<feature type="compositionally biased region" description="Basic and acidic residues" evidence="1">
    <location>
        <begin position="133"/>
        <end position="146"/>
    </location>
</feature>
<reference evidence="2 3" key="1">
    <citation type="journal article" date="2021" name="Sci. Rep.">
        <title>Chromosome anchoring in Senegalese sole (Solea senegalensis) reveals sex-associated markers and genome rearrangements in flatfish.</title>
        <authorList>
            <person name="Guerrero-Cozar I."/>
            <person name="Gomez-Garrido J."/>
            <person name="Berbel C."/>
            <person name="Martinez-Blanch J.F."/>
            <person name="Alioto T."/>
            <person name="Claros M.G."/>
            <person name="Gagnaire P.A."/>
            <person name="Manchado M."/>
        </authorList>
    </citation>
    <scope>NUCLEOTIDE SEQUENCE [LARGE SCALE GENOMIC DNA]</scope>
    <source>
        <strain evidence="2">Sse05_10M</strain>
    </source>
</reference>
<feature type="compositionally biased region" description="Low complexity" evidence="1">
    <location>
        <begin position="255"/>
        <end position="271"/>
    </location>
</feature>
<comment type="caution">
    <text evidence="2">The sequence shown here is derived from an EMBL/GenBank/DDBJ whole genome shotgun (WGS) entry which is preliminary data.</text>
</comment>
<feature type="compositionally biased region" description="Low complexity" evidence="1">
    <location>
        <begin position="389"/>
        <end position="424"/>
    </location>
</feature>
<gene>
    <name evidence="2" type="ORF">JOB18_040434</name>
</gene>
<feature type="compositionally biased region" description="Basic and acidic residues" evidence="1">
    <location>
        <begin position="155"/>
        <end position="171"/>
    </location>
</feature>
<keyword evidence="3" id="KW-1185">Reference proteome</keyword>
<feature type="region of interest" description="Disordered" evidence="1">
    <location>
        <begin position="243"/>
        <end position="428"/>
    </location>
</feature>
<accession>A0AAV6SJV8</accession>
<organism evidence="2 3">
    <name type="scientific">Solea senegalensis</name>
    <name type="common">Senegalese sole</name>
    <dbReference type="NCBI Taxonomy" id="28829"/>
    <lineage>
        <taxon>Eukaryota</taxon>
        <taxon>Metazoa</taxon>
        <taxon>Chordata</taxon>
        <taxon>Craniata</taxon>
        <taxon>Vertebrata</taxon>
        <taxon>Euteleostomi</taxon>
        <taxon>Actinopterygii</taxon>
        <taxon>Neopterygii</taxon>
        <taxon>Teleostei</taxon>
        <taxon>Neoteleostei</taxon>
        <taxon>Acanthomorphata</taxon>
        <taxon>Carangaria</taxon>
        <taxon>Pleuronectiformes</taxon>
        <taxon>Pleuronectoidei</taxon>
        <taxon>Soleidae</taxon>
        <taxon>Solea</taxon>
    </lineage>
</organism>
<dbReference type="Proteomes" id="UP000693946">
    <property type="component" value="Linkage Group LG13"/>
</dbReference>
<feature type="compositionally biased region" description="Basic and acidic residues" evidence="1">
    <location>
        <begin position="305"/>
        <end position="314"/>
    </location>
</feature>
<evidence type="ECO:0000313" key="3">
    <source>
        <dbReference type="Proteomes" id="UP000693946"/>
    </source>
</evidence>
<feature type="region of interest" description="Disordered" evidence="1">
    <location>
        <begin position="133"/>
        <end position="192"/>
    </location>
</feature>
<feature type="compositionally biased region" description="Basic residues" evidence="1">
    <location>
        <begin position="358"/>
        <end position="369"/>
    </location>
</feature>
<protein>
    <submittedName>
        <fullName evidence="2">CLOCK-interacting pacemaker-like</fullName>
    </submittedName>
</protein>
<feature type="region of interest" description="Disordered" evidence="1">
    <location>
        <begin position="560"/>
        <end position="580"/>
    </location>
</feature>
<dbReference type="AlphaFoldDB" id="A0AAV6SJV8"/>
<dbReference type="Pfam" id="PF15800">
    <property type="entry name" value="CiPC"/>
    <property type="match status" value="1"/>
</dbReference>
<evidence type="ECO:0000256" key="1">
    <source>
        <dbReference type="SAM" id="MobiDB-lite"/>
    </source>
</evidence>
<dbReference type="GO" id="GO:0042754">
    <property type="term" value="P:negative regulation of circadian rhythm"/>
    <property type="evidence" value="ECO:0007669"/>
    <property type="project" value="InterPro"/>
</dbReference>
<dbReference type="GO" id="GO:0045892">
    <property type="term" value="P:negative regulation of DNA-templated transcription"/>
    <property type="evidence" value="ECO:0007669"/>
    <property type="project" value="InterPro"/>
</dbReference>
<evidence type="ECO:0000313" key="2">
    <source>
        <dbReference type="EMBL" id="KAG7516777.1"/>
    </source>
</evidence>
<sequence>MFSGCDEKPYSSFMTFPSALLHKIALTTAEKVPQFPNSRTVLKRNSHADSLTSPCIHVSPHEIGQTALVTSPAGCSPPRHAREFESLGTPLTETLNAKRTGTLWGAGRPEHLKECQGQEQQCHSAGVQEWRMRRCDSEKESEKDSGYSEAGSDFVHTDVDDQRSSVSEPHRQSSKSCSSSNNNNNSANAAGHNMPAYEELTPIYIIKNLVVKPSRPEPLLHGPLAWGGGWHGLTGAKTPTQLLLIQQPPPPPPASSTAAPPTPSSSQAALQGEVKNGGGHGSQSHRSKNSYLPILNSYPRIAPHPRKESHEGKSSKGAKACGGEGQSKSKRVRTEEEKREAVSTTTHLLKPQKECRVHSHSQHKTRGGHHSFPMSPHCPLPTQHKRLGSVGSPSVSSSQMPSPPSSSDSTSSSSPASSSMAHSPFRLLPDSSSARQRRFLNTAEILNQSGLLAITLRTKELLKQNAATEREIAQLRQHTHLLCQAVQANQSRCGDGSDGLDNLLQAMTKSASYPDLDLTKTKALSGVHQESKTKTEEDNEKEKNIKSNAVQLVSLHAIDDGTSPPSPLFAPSPDAEEAQHADDPLDLMSILSFHRSLPELGYRHTFMDKDISDLTMLPESSTHDDYLL</sequence>
<feature type="compositionally biased region" description="Basic and acidic residues" evidence="1">
    <location>
        <begin position="332"/>
        <end position="341"/>
    </location>
</feature>
<dbReference type="GO" id="GO:0005634">
    <property type="term" value="C:nucleus"/>
    <property type="evidence" value="ECO:0007669"/>
    <property type="project" value="TreeGrafter"/>
</dbReference>
<dbReference type="InterPro" id="IPR031602">
    <property type="entry name" value="CIPC"/>
</dbReference>
<feature type="compositionally biased region" description="Low complexity" evidence="1">
    <location>
        <begin position="174"/>
        <end position="190"/>
    </location>
</feature>
<dbReference type="PANTHER" id="PTHR34648">
    <property type="entry name" value="CLOCK-INTERACTING PACEMAKER"/>
    <property type="match status" value="1"/>
</dbReference>